<keyword evidence="5 10" id="KW-0489">Methyltransferase</keyword>
<evidence type="ECO:0000256" key="9">
    <source>
        <dbReference type="ARBA" id="ARBA00047944"/>
    </source>
</evidence>
<dbReference type="GO" id="GO:0008168">
    <property type="term" value="F:methyltransferase activity"/>
    <property type="evidence" value="ECO:0007669"/>
    <property type="project" value="UniProtKB-KW"/>
</dbReference>
<dbReference type="EC" id="2.1.1.193" evidence="10"/>
<evidence type="ECO:0000256" key="5">
    <source>
        <dbReference type="ARBA" id="ARBA00022603"/>
    </source>
</evidence>
<evidence type="ECO:0000256" key="6">
    <source>
        <dbReference type="ARBA" id="ARBA00022679"/>
    </source>
</evidence>
<keyword evidence="4 10" id="KW-0698">rRNA processing</keyword>
<evidence type="ECO:0000256" key="8">
    <source>
        <dbReference type="ARBA" id="ARBA00025699"/>
    </source>
</evidence>
<evidence type="ECO:0000256" key="4">
    <source>
        <dbReference type="ARBA" id="ARBA00022552"/>
    </source>
</evidence>
<feature type="domain" description="Ribosomal RNA small subunit methyltransferase E methyltransferase" evidence="11">
    <location>
        <begin position="74"/>
        <end position="233"/>
    </location>
</feature>
<dbReference type="NCBIfam" id="TIGR00046">
    <property type="entry name" value="RsmE family RNA methyltransferase"/>
    <property type="match status" value="1"/>
</dbReference>
<evidence type="ECO:0000259" key="11">
    <source>
        <dbReference type="Pfam" id="PF04452"/>
    </source>
</evidence>
<dbReference type="Pfam" id="PF04452">
    <property type="entry name" value="Methyltrans_RNA"/>
    <property type="match status" value="1"/>
</dbReference>
<accession>A0ABY5GRJ4</accession>
<dbReference type="InterPro" id="IPR006700">
    <property type="entry name" value="RsmE"/>
</dbReference>
<name>A0ABY5GRJ4_9GAMM</name>
<comment type="catalytic activity">
    <reaction evidence="9 10">
        <text>uridine(1498) in 16S rRNA + S-adenosyl-L-methionine = N(3)-methyluridine(1498) in 16S rRNA + S-adenosyl-L-homocysteine + H(+)</text>
        <dbReference type="Rhea" id="RHEA:42920"/>
        <dbReference type="Rhea" id="RHEA-COMP:10283"/>
        <dbReference type="Rhea" id="RHEA-COMP:10284"/>
        <dbReference type="ChEBI" id="CHEBI:15378"/>
        <dbReference type="ChEBI" id="CHEBI:57856"/>
        <dbReference type="ChEBI" id="CHEBI:59789"/>
        <dbReference type="ChEBI" id="CHEBI:65315"/>
        <dbReference type="ChEBI" id="CHEBI:74502"/>
        <dbReference type="EC" id="2.1.1.193"/>
    </reaction>
</comment>
<dbReference type="NCBIfam" id="NF008700">
    <property type="entry name" value="PRK11713.5-4"/>
    <property type="match status" value="1"/>
</dbReference>
<dbReference type="InterPro" id="IPR046886">
    <property type="entry name" value="RsmE_MTase_dom"/>
</dbReference>
<dbReference type="InterPro" id="IPR029026">
    <property type="entry name" value="tRNA_m1G_MTases_N"/>
</dbReference>
<comment type="similarity">
    <text evidence="2 10">Belongs to the RNA methyltransferase RsmE family.</text>
</comment>
<evidence type="ECO:0000313" key="12">
    <source>
        <dbReference type="EMBL" id="UTW02394.1"/>
    </source>
</evidence>
<dbReference type="PANTHER" id="PTHR30027">
    <property type="entry name" value="RIBOSOMAL RNA SMALL SUBUNIT METHYLTRANSFERASE E"/>
    <property type="match status" value="1"/>
</dbReference>
<evidence type="ECO:0000256" key="7">
    <source>
        <dbReference type="ARBA" id="ARBA00022691"/>
    </source>
</evidence>
<dbReference type="Gene3D" id="3.40.1280.10">
    <property type="match status" value="1"/>
</dbReference>
<gene>
    <name evidence="12" type="ORF">KDX31_13650</name>
</gene>
<dbReference type="EMBL" id="CP073344">
    <property type="protein sequence ID" value="UTW02394.1"/>
    <property type="molecule type" value="Genomic_DNA"/>
</dbReference>
<evidence type="ECO:0000256" key="1">
    <source>
        <dbReference type="ARBA" id="ARBA00004496"/>
    </source>
</evidence>
<evidence type="ECO:0000256" key="10">
    <source>
        <dbReference type="PIRNR" id="PIRNR015601"/>
    </source>
</evidence>
<keyword evidence="13" id="KW-1185">Reference proteome</keyword>
<dbReference type="InterPro" id="IPR029028">
    <property type="entry name" value="Alpha/beta_knot_MTases"/>
</dbReference>
<evidence type="ECO:0000313" key="13">
    <source>
        <dbReference type="Proteomes" id="UP001059950"/>
    </source>
</evidence>
<keyword evidence="6 10" id="KW-0808">Transferase</keyword>
<evidence type="ECO:0000256" key="2">
    <source>
        <dbReference type="ARBA" id="ARBA00005528"/>
    </source>
</evidence>
<reference evidence="12" key="1">
    <citation type="submission" date="2021-04" db="EMBL/GenBank/DDBJ databases">
        <title>Oceanospirillales bacteria with DddD are important DMSP degraders in coastal seawater.</title>
        <authorList>
            <person name="Liu J."/>
        </authorList>
    </citation>
    <scope>NUCLEOTIDE SEQUENCE</scope>
    <source>
        <strain evidence="12">GY6</strain>
    </source>
</reference>
<dbReference type="Proteomes" id="UP001059950">
    <property type="component" value="Chromosome"/>
</dbReference>
<dbReference type="PIRSF" id="PIRSF015601">
    <property type="entry name" value="MTase_slr0722"/>
    <property type="match status" value="1"/>
</dbReference>
<sequence>MNLILLFESDFTATDTVIINDRRFHHIRQFHQPAQGQRLKVGLLNGKTGSGIVISLTEQSITLEVLLENQPPAALPLTLLLALPRPKMLKRTLQTITSMGVKQIYLINSYKVDKSYWSTPVLQQDNLREQLLLGLEQSGDTVLPEVHLRKRFKPFVEDELPQIARQTRALVAHPYHASPCPGASTGETTLAIGPEGGFIPYEVEKFQATGFEAIHIGQRILRVENAVPVLLARLFPV</sequence>
<organism evidence="12 13">
    <name type="scientific">Amphritea atlantica</name>
    <dbReference type="NCBI Taxonomy" id="355243"/>
    <lineage>
        <taxon>Bacteria</taxon>
        <taxon>Pseudomonadati</taxon>
        <taxon>Pseudomonadota</taxon>
        <taxon>Gammaproteobacteria</taxon>
        <taxon>Oceanospirillales</taxon>
        <taxon>Oceanospirillaceae</taxon>
        <taxon>Amphritea</taxon>
    </lineage>
</organism>
<evidence type="ECO:0000256" key="3">
    <source>
        <dbReference type="ARBA" id="ARBA00022490"/>
    </source>
</evidence>
<comment type="function">
    <text evidence="8 10">Specifically methylates the N3 position of the uracil ring of uridine 1498 (m3U1498) in 16S rRNA. Acts on the fully assembled 30S ribosomal subunit.</text>
</comment>
<keyword evidence="3 10" id="KW-0963">Cytoplasm</keyword>
<comment type="subcellular location">
    <subcellularLocation>
        <location evidence="1 10">Cytoplasm</location>
    </subcellularLocation>
</comment>
<proteinExistence type="inferred from homology"/>
<dbReference type="CDD" id="cd18084">
    <property type="entry name" value="RsmE-like"/>
    <property type="match status" value="1"/>
</dbReference>
<dbReference type="PANTHER" id="PTHR30027:SF3">
    <property type="entry name" value="16S RRNA (URACIL(1498)-N(3))-METHYLTRANSFERASE"/>
    <property type="match status" value="1"/>
</dbReference>
<protein>
    <recommendedName>
        <fullName evidence="10">Ribosomal RNA small subunit methyltransferase E</fullName>
        <ecNumber evidence="10">2.1.1.193</ecNumber>
    </recommendedName>
</protein>
<dbReference type="SUPFAM" id="SSF75217">
    <property type="entry name" value="alpha/beta knot"/>
    <property type="match status" value="1"/>
</dbReference>
<dbReference type="GO" id="GO:0032259">
    <property type="term" value="P:methylation"/>
    <property type="evidence" value="ECO:0007669"/>
    <property type="project" value="UniProtKB-KW"/>
</dbReference>
<keyword evidence="7 10" id="KW-0949">S-adenosyl-L-methionine</keyword>